<dbReference type="GeneID" id="86992124"/>
<dbReference type="PATRIC" id="fig|2340.3.peg.593"/>
<dbReference type="RefSeq" id="WP_052131995.1">
    <property type="nucleotide sequence ID" value="NZ_JRAA01000001.1"/>
</dbReference>
<gene>
    <name evidence="1" type="ORF">JV46_14420</name>
</gene>
<dbReference type="InterPro" id="IPR011044">
    <property type="entry name" value="Quino_amine_DH_bsu"/>
</dbReference>
<evidence type="ECO:0000313" key="1">
    <source>
        <dbReference type="EMBL" id="KHF26083.1"/>
    </source>
</evidence>
<dbReference type="SUPFAM" id="SSF50969">
    <property type="entry name" value="YVTN repeat-like/Quinoprotein amine dehydrogenase"/>
    <property type="match status" value="1"/>
</dbReference>
<reference evidence="1 2" key="1">
    <citation type="journal article" date="2014" name="BMC Genomics">
        <title>The genome of the intracellular bacterium of the coastal bivalve, Solemya velum: a blueprint for thriving in and out of symbiosis.</title>
        <authorList>
            <person name="Dmytrenko O."/>
            <person name="Russell S.L."/>
            <person name="Loo W.T."/>
            <person name="Fontanez K.M."/>
            <person name="Liao L."/>
            <person name="Roeselers G."/>
            <person name="Sharma R."/>
            <person name="Stewart F.J."/>
            <person name="Newton I.L."/>
            <person name="Woyke T."/>
            <person name="Wu D."/>
            <person name="Lang J.M."/>
            <person name="Eisen J.A."/>
            <person name="Cavanaugh C.M."/>
        </authorList>
    </citation>
    <scope>NUCLEOTIDE SEQUENCE [LARGE SCALE GENOMIC DNA]</scope>
    <source>
        <strain evidence="1 2">WH</strain>
    </source>
</reference>
<accession>A0A0B0H7B2</accession>
<comment type="caution">
    <text evidence="1">The sequence shown here is derived from an EMBL/GenBank/DDBJ whole genome shotgun (WGS) entry which is preliminary data.</text>
</comment>
<dbReference type="Pfam" id="PF05096">
    <property type="entry name" value="Glu_cyclase_2"/>
    <property type="match status" value="1"/>
</dbReference>
<evidence type="ECO:0000313" key="2">
    <source>
        <dbReference type="Proteomes" id="UP000030856"/>
    </source>
</evidence>
<keyword evidence="1" id="KW-0012">Acyltransferase</keyword>
<organism evidence="1 2">
    <name type="scientific">Solemya velum gill symbiont</name>
    <dbReference type="NCBI Taxonomy" id="2340"/>
    <lineage>
        <taxon>Bacteria</taxon>
        <taxon>Pseudomonadati</taxon>
        <taxon>Pseudomonadota</taxon>
        <taxon>Gammaproteobacteria</taxon>
        <taxon>sulfur-oxidizing symbionts</taxon>
    </lineage>
</organism>
<proteinExistence type="predicted"/>
<dbReference type="EMBL" id="JRAA01000001">
    <property type="protein sequence ID" value="KHF26083.1"/>
    <property type="molecule type" value="Genomic_DNA"/>
</dbReference>
<dbReference type="AlphaFoldDB" id="A0A0B0H7B2"/>
<keyword evidence="1" id="KW-0808">Transferase</keyword>
<dbReference type="PANTHER" id="PTHR31270">
    <property type="entry name" value="GLUTAMINYL-PEPTIDE CYCLOTRANSFERASE"/>
    <property type="match status" value="1"/>
</dbReference>
<dbReference type="InterPro" id="IPR007788">
    <property type="entry name" value="QCT"/>
</dbReference>
<dbReference type="GO" id="GO:0016603">
    <property type="term" value="F:glutaminyl-peptide cyclotransferase activity"/>
    <property type="evidence" value="ECO:0007669"/>
    <property type="project" value="UniProtKB-EC"/>
</dbReference>
<protein>
    <submittedName>
        <fullName evidence="1">Glutamine cyclotransferase</fullName>
        <ecNumber evidence="1">2.3.2.5</ecNumber>
    </submittedName>
</protein>
<name>A0A0B0H7B2_SOVGS</name>
<sequence>MLLLLLPLTGAEAFSVDQLSIEIIKQYPHPDTPFTQGFFFDEGLVESSGGYGESYLQRYQPGAFAPQQREAVSADYFAEGMAKHGASYYLLTWKSRVMLQLDPETLQETGRIAYSGEGWGLASDGRQLLMSNGSNRIRFFDPSGLIPERRIVVTQEGTPVNRLNELEWIEGKIFANIWLTDRAVIIDPQSGEVTATIDLSPLRRVLDKREKVNVINGFAWDADSERLFVTGKNWPLVFEVRLIKISD</sequence>
<dbReference type="STRING" id="2340.JV46_14420"/>
<dbReference type="EC" id="2.3.2.5" evidence="1"/>
<dbReference type="PANTHER" id="PTHR31270:SF1">
    <property type="entry name" value="GLUTAMINYL-PEPTIDE CYCLOTRANSFERASE"/>
    <property type="match status" value="1"/>
</dbReference>
<dbReference type="eggNOG" id="COG3823">
    <property type="taxonomic scope" value="Bacteria"/>
</dbReference>
<dbReference type="Proteomes" id="UP000030856">
    <property type="component" value="Unassembled WGS sequence"/>
</dbReference>
<keyword evidence="2" id="KW-1185">Reference proteome</keyword>